<organism evidence="1 2">
    <name type="scientific">Halosquirtibacter laminarini</name>
    <dbReference type="NCBI Taxonomy" id="3374600"/>
    <lineage>
        <taxon>Bacteria</taxon>
        <taxon>Pseudomonadati</taxon>
        <taxon>Bacteroidota</taxon>
        <taxon>Bacteroidia</taxon>
        <taxon>Marinilabiliales</taxon>
        <taxon>Prolixibacteraceae</taxon>
        <taxon>Halosquirtibacter</taxon>
    </lineage>
</organism>
<dbReference type="Proteomes" id="UP000826212">
    <property type="component" value="Chromosome"/>
</dbReference>
<keyword evidence="2" id="KW-1185">Reference proteome</keyword>
<accession>A0AC61NK18</accession>
<name>A0AC61NK18_9BACT</name>
<evidence type="ECO:0000313" key="1">
    <source>
        <dbReference type="EMBL" id="QZE14700.1"/>
    </source>
</evidence>
<dbReference type="EMBL" id="CP081303">
    <property type="protein sequence ID" value="QZE14700.1"/>
    <property type="molecule type" value="Genomic_DNA"/>
</dbReference>
<evidence type="ECO:0000313" key="2">
    <source>
        <dbReference type="Proteomes" id="UP000826212"/>
    </source>
</evidence>
<protein>
    <submittedName>
        <fullName evidence="1">Magnesium/cobalt transporter CorA</fullName>
    </submittedName>
</protein>
<gene>
    <name evidence="1" type="primary">corA</name>
    <name evidence="1" type="ORF">K4L44_02235</name>
</gene>
<proteinExistence type="predicted"/>
<reference evidence="1" key="1">
    <citation type="submission" date="2021-08" db="EMBL/GenBank/DDBJ databases">
        <title>Novel anaerobic bacterium isolated from sea squirt in East Sea, Republic of Korea.</title>
        <authorList>
            <person name="Nguyen T.H."/>
            <person name="Li Z."/>
            <person name="Lee Y.-J."/>
            <person name="Ko J."/>
            <person name="Kim S.-G."/>
        </authorList>
    </citation>
    <scope>NUCLEOTIDE SEQUENCE</scope>
    <source>
        <strain evidence="1">KCTC 25031</strain>
    </source>
</reference>
<sequence length="316" mass="36953">MINYIYSDDNGYHFSSSSNSLQDLDGKDLLCVDLESPSFEEKSIVEEYFDITFLSWHKAEEIESSSRYSENGEVVRANSNFMRVVDGKFGYTPVSFIIKNKILFAYHSEKTNGFYQVYERLVGQPSMDFTGWYVFLTLLDVRIDFDADLIEFVGREINAISQRIRFKQELEERLILEIAKLQEATMLLRENIVDKQRVMSSILKSRRFPEDDKAQLRMMLKDAGSLIDHTAFSFERLDFLQSTLMGLIDLDQNKIIKIFTVVTVIFSPPTLIASMYGMNFRFMPELTWKFGYPFCIFLMISSSLLTLVFFKRKKWL</sequence>